<dbReference type="Gene3D" id="3.40.50.10140">
    <property type="entry name" value="Toll/interleukin-1 receptor homology (TIR) domain"/>
    <property type="match status" value="1"/>
</dbReference>
<evidence type="ECO:0000313" key="4">
    <source>
        <dbReference type="Proteomes" id="UP001055940"/>
    </source>
</evidence>
<reference evidence="3" key="1">
    <citation type="submission" date="2022-06" db="EMBL/GenBank/DDBJ databases">
        <authorList>
            <person name="Ping M."/>
        </authorList>
    </citation>
    <scope>NUCLEOTIDE SEQUENCE</scope>
    <source>
        <strain evidence="3">JCM11759T</strain>
    </source>
</reference>
<evidence type="ECO:0000313" key="3">
    <source>
        <dbReference type="EMBL" id="USY21865.1"/>
    </source>
</evidence>
<proteinExistence type="predicted"/>
<accession>A0ABY5DES3</accession>
<evidence type="ECO:0000256" key="1">
    <source>
        <dbReference type="SAM" id="MobiDB-lite"/>
    </source>
</evidence>
<dbReference type="InterPro" id="IPR035897">
    <property type="entry name" value="Toll_tir_struct_dom_sf"/>
</dbReference>
<gene>
    <name evidence="3" type="ORF">NE857_09765</name>
</gene>
<feature type="region of interest" description="Disordered" evidence="1">
    <location>
        <begin position="202"/>
        <end position="266"/>
    </location>
</feature>
<keyword evidence="3" id="KW-0675">Receptor</keyword>
<organism evidence="3 4">
    <name type="scientific">Nocardiopsis exhalans</name>
    <dbReference type="NCBI Taxonomy" id="163604"/>
    <lineage>
        <taxon>Bacteria</taxon>
        <taxon>Bacillati</taxon>
        <taxon>Actinomycetota</taxon>
        <taxon>Actinomycetes</taxon>
        <taxon>Streptosporangiales</taxon>
        <taxon>Nocardiopsidaceae</taxon>
        <taxon>Nocardiopsis</taxon>
    </lineage>
</organism>
<dbReference type="Pfam" id="PF13676">
    <property type="entry name" value="TIR_2"/>
    <property type="match status" value="1"/>
</dbReference>
<feature type="compositionally biased region" description="Polar residues" evidence="1">
    <location>
        <begin position="214"/>
        <end position="258"/>
    </location>
</feature>
<protein>
    <submittedName>
        <fullName evidence="3">Toll/interleukin-1 receptor domain-containing protein</fullName>
    </submittedName>
</protein>
<feature type="compositionally biased region" description="Low complexity" evidence="1">
    <location>
        <begin position="202"/>
        <end position="213"/>
    </location>
</feature>
<dbReference type="PROSITE" id="PS50104">
    <property type="entry name" value="TIR"/>
    <property type="match status" value="1"/>
</dbReference>
<dbReference type="SUPFAM" id="SSF52200">
    <property type="entry name" value="Toll/Interleukin receptor TIR domain"/>
    <property type="match status" value="1"/>
</dbReference>
<dbReference type="InterPro" id="IPR000157">
    <property type="entry name" value="TIR_dom"/>
</dbReference>
<dbReference type="EMBL" id="CP099837">
    <property type="protein sequence ID" value="USY21865.1"/>
    <property type="molecule type" value="Genomic_DNA"/>
</dbReference>
<name>A0ABY5DES3_9ACTN</name>
<dbReference type="RefSeq" id="WP_254420703.1">
    <property type="nucleotide sequence ID" value="NZ_BAAAJB010000058.1"/>
</dbReference>
<sequence>MNSCFVNYRTGDGEHVATLLGRELSQRFGVEEVFRASDSIPAGRDFEQELRKAVRGCEVLVAVIGPEWLEIRGGDGRRAVDNPEDWTRWEIAAAFEAEATVIPVLIEATPRLRKDELPEELAPLASCQYRRFRHRTSDSDLDEIAEAVLVAATELDRRLQARADEEAALARDGEPRTRNSMADVDGIAVQARDYSNSGVVVNGNGATTNTGSGDLNQNSTVTNVSGDQSSTTHHVAGDQNSTVNHVSGDQTVRDQNTGGAHRRGRR</sequence>
<keyword evidence="4" id="KW-1185">Reference proteome</keyword>
<evidence type="ECO:0000259" key="2">
    <source>
        <dbReference type="PROSITE" id="PS50104"/>
    </source>
</evidence>
<dbReference type="Proteomes" id="UP001055940">
    <property type="component" value="Chromosome"/>
</dbReference>
<feature type="domain" description="TIR" evidence="2">
    <location>
        <begin position="1"/>
        <end position="152"/>
    </location>
</feature>